<evidence type="ECO:0000313" key="3">
    <source>
        <dbReference type="EMBL" id="ACS87321.1"/>
    </source>
</evidence>
<feature type="domain" description="HTH cro/C1-type" evidence="2">
    <location>
        <begin position="16"/>
        <end position="70"/>
    </location>
</feature>
<keyword evidence="1" id="KW-0238">DNA-binding</keyword>
<dbReference type="GO" id="GO:0005829">
    <property type="term" value="C:cytosol"/>
    <property type="evidence" value="ECO:0007669"/>
    <property type="project" value="TreeGrafter"/>
</dbReference>
<dbReference type="STRING" id="579405.Dd703_3563"/>
<dbReference type="Gene3D" id="1.10.260.40">
    <property type="entry name" value="lambda repressor-like DNA-binding domains"/>
    <property type="match status" value="1"/>
</dbReference>
<evidence type="ECO:0000313" key="4">
    <source>
        <dbReference type="Proteomes" id="UP000002734"/>
    </source>
</evidence>
<dbReference type="RefSeq" id="WP_015855218.1">
    <property type="nucleotide sequence ID" value="NC_012880.1"/>
</dbReference>
<dbReference type="GO" id="GO:0003677">
    <property type="term" value="F:DNA binding"/>
    <property type="evidence" value="ECO:0007669"/>
    <property type="project" value="UniProtKB-KW"/>
</dbReference>
<keyword evidence="4" id="KW-1185">Reference proteome</keyword>
<dbReference type="SUPFAM" id="SSF47413">
    <property type="entry name" value="lambda repressor-like DNA-binding domains"/>
    <property type="match status" value="1"/>
</dbReference>
<dbReference type="InterPro" id="IPR010982">
    <property type="entry name" value="Lambda_DNA-bd_dom_sf"/>
</dbReference>
<dbReference type="eggNOG" id="COG1396">
    <property type="taxonomic scope" value="Bacteria"/>
</dbReference>
<evidence type="ECO:0000259" key="2">
    <source>
        <dbReference type="PROSITE" id="PS50943"/>
    </source>
</evidence>
<evidence type="ECO:0000256" key="1">
    <source>
        <dbReference type="ARBA" id="ARBA00023125"/>
    </source>
</evidence>
<dbReference type="InterPro" id="IPR001387">
    <property type="entry name" value="Cro/C1-type_HTH"/>
</dbReference>
<dbReference type="Proteomes" id="UP000002734">
    <property type="component" value="Chromosome"/>
</dbReference>
<dbReference type="InterPro" id="IPR011051">
    <property type="entry name" value="RmlC_Cupin_sf"/>
</dbReference>
<dbReference type="GO" id="GO:0003700">
    <property type="term" value="F:DNA-binding transcription factor activity"/>
    <property type="evidence" value="ECO:0007669"/>
    <property type="project" value="TreeGrafter"/>
</dbReference>
<dbReference type="HOGENOM" id="CLU_085376_4_0_6"/>
<name>C6C3Z4_MUSP7</name>
<dbReference type="CDD" id="cd02209">
    <property type="entry name" value="cupin_XRE_C"/>
    <property type="match status" value="1"/>
</dbReference>
<dbReference type="KEGG" id="dda:Dd703_3563"/>
<proteinExistence type="predicted"/>
<dbReference type="CDD" id="cd00093">
    <property type="entry name" value="HTH_XRE"/>
    <property type="match status" value="1"/>
</dbReference>
<dbReference type="InterPro" id="IPR050807">
    <property type="entry name" value="TransReg_Diox_bact_type"/>
</dbReference>
<dbReference type="SMART" id="SM00530">
    <property type="entry name" value="HTH_XRE"/>
    <property type="match status" value="1"/>
</dbReference>
<reference evidence="3" key="1">
    <citation type="submission" date="2009-06" db="EMBL/GenBank/DDBJ databases">
        <title>Complete sequence of Dickeya dadantii Ech703.</title>
        <authorList>
            <consortium name="US DOE Joint Genome Institute"/>
            <person name="Lucas S."/>
            <person name="Copeland A."/>
            <person name="Lapidus A."/>
            <person name="Glavina del Rio T."/>
            <person name="Dalin E."/>
            <person name="Tice H."/>
            <person name="Bruce D."/>
            <person name="Goodwin L."/>
            <person name="Pitluck S."/>
            <person name="Chertkov O."/>
            <person name="Brettin T."/>
            <person name="Detter J.C."/>
            <person name="Han C."/>
            <person name="Larimer F."/>
            <person name="Land M."/>
            <person name="Hauser L."/>
            <person name="Kyrpides N."/>
            <person name="Mikhailova N."/>
            <person name="Balakrishnan V."/>
            <person name="Glasner J."/>
            <person name="Perna N.T."/>
        </authorList>
    </citation>
    <scope>NUCLEOTIDE SEQUENCE [LARGE SCALE GENOMIC DNA]</scope>
    <source>
        <strain evidence="3">Ech703</strain>
    </source>
</reference>
<dbReference type="Pfam" id="PF07883">
    <property type="entry name" value="Cupin_2"/>
    <property type="match status" value="1"/>
</dbReference>
<dbReference type="Gene3D" id="2.60.120.10">
    <property type="entry name" value="Jelly Rolls"/>
    <property type="match status" value="1"/>
</dbReference>
<dbReference type="PANTHER" id="PTHR46797">
    <property type="entry name" value="HTH-TYPE TRANSCRIPTIONAL REGULATOR"/>
    <property type="match status" value="1"/>
</dbReference>
<dbReference type="PANTHER" id="PTHR46797:SF10">
    <property type="entry name" value="BLR1115 PROTEIN"/>
    <property type="match status" value="1"/>
</dbReference>
<dbReference type="SUPFAM" id="SSF51182">
    <property type="entry name" value="RmlC-like cupins"/>
    <property type="match status" value="1"/>
</dbReference>
<gene>
    <name evidence="3" type="ordered locus">Dd703_3563</name>
</gene>
<dbReference type="InterPro" id="IPR013096">
    <property type="entry name" value="Cupin_2"/>
</dbReference>
<dbReference type="EMBL" id="CP001654">
    <property type="protein sequence ID" value="ACS87321.1"/>
    <property type="molecule type" value="Genomic_DNA"/>
</dbReference>
<organism evidence="3 4">
    <name type="scientific">Musicola paradisiaca (strain Ech703)</name>
    <name type="common">Dickeya paradisiaca</name>
    <name type="synonym">Dickeya dadantii</name>
    <dbReference type="NCBI Taxonomy" id="579405"/>
    <lineage>
        <taxon>Bacteria</taxon>
        <taxon>Pseudomonadati</taxon>
        <taxon>Pseudomonadota</taxon>
        <taxon>Gammaproteobacteria</taxon>
        <taxon>Enterobacterales</taxon>
        <taxon>Pectobacteriaceae</taxon>
        <taxon>Musicola</taxon>
    </lineage>
</organism>
<dbReference type="Pfam" id="PF01381">
    <property type="entry name" value="HTH_3"/>
    <property type="match status" value="1"/>
</dbReference>
<protein>
    <submittedName>
        <fullName evidence="3">Transcriptional regulator, XRE family</fullName>
    </submittedName>
</protein>
<dbReference type="AlphaFoldDB" id="C6C3Z4"/>
<sequence>MENRLSDIDLRLSERLSALRRERGWSLDELALNSDISRATLSRMERGETSPTAALLGRLCVVYGCTMSRLLAEVETPSPQKLEPGQQTVWVDPETGFVRRSVSPPVNGFNAEMILGQLPASARIEYNAPPIYGLEHHLYVLDGRLEVALEEQVYALSPGDSLRYRLHGTSAFHNPGAGDVRYLIAICKP</sequence>
<accession>C6C3Z4</accession>
<dbReference type="PROSITE" id="PS50943">
    <property type="entry name" value="HTH_CROC1"/>
    <property type="match status" value="1"/>
</dbReference>
<dbReference type="InterPro" id="IPR014710">
    <property type="entry name" value="RmlC-like_jellyroll"/>
</dbReference>